<sequence>MKATQLSVFLENKKGRLADVTKVLGENGINIRTLFIADSSDFGILRMIVNDAQKALDVLKANNFTVKVNEVVAVEVPDEPGSLSRILSVLDDNGMNVEYLYCFVDKNRNAAIDIMRVEDSDKAIEVMRKANLKILSEAELSAL</sequence>
<proteinExistence type="predicted"/>
<evidence type="ECO:0000313" key="3">
    <source>
        <dbReference type="Proteomes" id="UP000178086"/>
    </source>
</evidence>
<name>A0A1F2US29_9ACTN</name>
<accession>A0A1F2US29</accession>
<reference evidence="2 3" key="1">
    <citation type="journal article" date="2016" name="Nat. Commun.">
        <title>Thousands of microbial genomes shed light on interconnected biogeochemical processes in an aquifer system.</title>
        <authorList>
            <person name="Anantharaman K."/>
            <person name="Brown C.T."/>
            <person name="Hug L.A."/>
            <person name="Sharon I."/>
            <person name="Castelle C.J."/>
            <person name="Probst A.J."/>
            <person name="Thomas B.C."/>
            <person name="Singh A."/>
            <person name="Wilkins M.J."/>
            <person name="Karaoz U."/>
            <person name="Brodie E.L."/>
            <person name="Williams K.H."/>
            <person name="Hubbard S.S."/>
            <person name="Banfield J.F."/>
        </authorList>
    </citation>
    <scope>NUCLEOTIDE SEQUENCE [LARGE SCALE GENOMIC DNA]</scope>
</reference>
<dbReference type="AlphaFoldDB" id="A0A1F2US29"/>
<gene>
    <name evidence="2" type="ORF">A2074_00110</name>
</gene>
<dbReference type="InterPro" id="IPR045865">
    <property type="entry name" value="ACT-like_dom_sf"/>
</dbReference>
<dbReference type="PANTHER" id="PTHR40099:SF1">
    <property type="entry name" value="ACETOLACTATE SYNTHASE, SMALL SUBUNIT"/>
    <property type="match status" value="1"/>
</dbReference>
<protein>
    <submittedName>
        <fullName evidence="2">Amino acid-binding protein</fullName>
    </submittedName>
</protein>
<dbReference type="Proteomes" id="UP000178086">
    <property type="component" value="Unassembled WGS sequence"/>
</dbReference>
<dbReference type="Gene3D" id="3.30.2130.10">
    <property type="entry name" value="VC0802-like"/>
    <property type="match status" value="1"/>
</dbReference>
<dbReference type="CDD" id="cd04908">
    <property type="entry name" value="ACT_Bt0572_1"/>
    <property type="match status" value="1"/>
</dbReference>
<feature type="domain" description="ACT" evidence="1">
    <location>
        <begin position="71"/>
        <end position="143"/>
    </location>
</feature>
<dbReference type="InterPro" id="IPR002912">
    <property type="entry name" value="ACT_dom"/>
</dbReference>
<dbReference type="PROSITE" id="PS51671">
    <property type="entry name" value="ACT"/>
    <property type="match status" value="1"/>
</dbReference>
<evidence type="ECO:0000313" key="2">
    <source>
        <dbReference type="EMBL" id="OFW35769.1"/>
    </source>
</evidence>
<dbReference type="EMBL" id="MELI01000007">
    <property type="protein sequence ID" value="OFW35769.1"/>
    <property type="molecule type" value="Genomic_DNA"/>
</dbReference>
<evidence type="ECO:0000259" key="1">
    <source>
        <dbReference type="PROSITE" id="PS51671"/>
    </source>
</evidence>
<organism evidence="2 3">
    <name type="scientific">Candidatus Aquicultor primus</name>
    <dbReference type="NCBI Taxonomy" id="1797195"/>
    <lineage>
        <taxon>Bacteria</taxon>
        <taxon>Bacillati</taxon>
        <taxon>Actinomycetota</taxon>
        <taxon>Candidatus Aquicultoria</taxon>
        <taxon>Candidatus Aquicultorales</taxon>
        <taxon>Candidatus Aquicultoraceae</taxon>
        <taxon>Candidatus Aquicultor</taxon>
    </lineage>
</organism>
<dbReference type="InterPro" id="IPR045739">
    <property type="entry name" value="ACT_dom_pair"/>
</dbReference>
<dbReference type="PANTHER" id="PTHR40099">
    <property type="entry name" value="ACETOLACTATE SYNTHASE, SMALL SUBUNIT"/>
    <property type="match status" value="1"/>
</dbReference>
<dbReference type="CDD" id="cd04882">
    <property type="entry name" value="ACT_Bt0572_2"/>
    <property type="match status" value="1"/>
</dbReference>
<comment type="caution">
    <text evidence="2">The sequence shown here is derived from an EMBL/GenBank/DDBJ whole genome shotgun (WGS) entry which is preliminary data.</text>
</comment>
<dbReference type="Pfam" id="PF19571">
    <property type="entry name" value="ACT_8"/>
    <property type="match status" value="1"/>
</dbReference>
<dbReference type="SUPFAM" id="SSF55021">
    <property type="entry name" value="ACT-like"/>
    <property type="match status" value="2"/>
</dbReference>